<sequence length="64" mass="7287">MEESVERRNSSPGSAAWPVRFRLEAAGSSQSQRQLRIEELGWGQMLHEPFNELRDIVLHLGVTP</sequence>
<keyword evidence="2" id="KW-1185">Reference proteome</keyword>
<dbReference type="EMBL" id="DS985217">
    <property type="protein sequence ID" value="EEY17402.1"/>
    <property type="molecule type" value="Genomic_DNA"/>
</dbReference>
<accession>C9SFZ8</accession>
<gene>
    <name evidence="1" type="ORF">VDBG_03511</name>
</gene>
<protein>
    <submittedName>
        <fullName evidence="1">Uncharacterized protein</fullName>
    </submittedName>
</protein>
<dbReference type="HOGENOM" id="CLU_2869359_0_0_1"/>
<name>C9SFZ8_VERA1</name>
<dbReference type="Proteomes" id="UP000008698">
    <property type="component" value="Unassembled WGS sequence"/>
</dbReference>
<dbReference type="GeneID" id="9532243"/>
<organism evidence="2">
    <name type="scientific">Verticillium alfalfae (strain VaMs.102 / ATCC MYA-4576 / FGSC 10136)</name>
    <name type="common">Verticillium wilt of alfalfa</name>
    <name type="synonym">Verticillium albo-atrum</name>
    <dbReference type="NCBI Taxonomy" id="526221"/>
    <lineage>
        <taxon>Eukaryota</taxon>
        <taxon>Fungi</taxon>
        <taxon>Dikarya</taxon>
        <taxon>Ascomycota</taxon>
        <taxon>Pezizomycotina</taxon>
        <taxon>Sordariomycetes</taxon>
        <taxon>Hypocreomycetidae</taxon>
        <taxon>Glomerellales</taxon>
        <taxon>Plectosphaerellaceae</taxon>
        <taxon>Verticillium</taxon>
    </lineage>
</organism>
<evidence type="ECO:0000313" key="1">
    <source>
        <dbReference type="EMBL" id="EEY17402.1"/>
    </source>
</evidence>
<evidence type="ECO:0000313" key="2">
    <source>
        <dbReference type="Proteomes" id="UP000008698"/>
    </source>
</evidence>
<dbReference type="AlphaFoldDB" id="C9SFZ8"/>
<dbReference type="KEGG" id="val:VDBG_03511"/>
<proteinExistence type="predicted"/>
<dbReference type="RefSeq" id="XP_003005558.1">
    <property type="nucleotide sequence ID" value="XM_003005512.1"/>
</dbReference>
<reference evidence="2" key="1">
    <citation type="journal article" date="2011" name="PLoS Pathog.">
        <title>Comparative genomics yields insights into niche adaptation of plant vascular wilt pathogens.</title>
        <authorList>
            <person name="Klosterman S.J."/>
            <person name="Subbarao K.V."/>
            <person name="Kang S."/>
            <person name="Veronese P."/>
            <person name="Gold S.E."/>
            <person name="Thomma B.P.H.J."/>
            <person name="Chen Z."/>
            <person name="Henrissat B."/>
            <person name="Lee Y.-H."/>
            <person name="Park J."/>
            <person name="Garcia-Pedrajas M.D."/>
            <person name="Barbara D.J."/>
            <person name="Anchieta A."/>
            <person name="de Jonge R."/>
            <person name="Santhanam P."/>
            <person name="Maruthachalam K."/>
            <person name="Atallah Z."/>
            <person name="Amyotte S.G."/>
            <person name="Paz Z."/>
            <person name="Inderbitzin P."/>
            <person name="Hayes R.J."/>
            <person name="Heiman D.I."/>
            <person name="Young S."/>
            <person name="Zeng Q."/>
            <person name="Engels R."/>
            <person name="Galagan J."/>
            <person name="Cuomo C.A."/>
            <person name="Dobinson K.F."/>
            <person name="Ma L.-J."/>
        </authorList>
    </citation>
    <scope>NUCLEOTIDE SEQUENCE [LARGE SCALE GENOMIC DNA]</scope>
    <source>
        <strain evidence="2">VaMs.102 / ATCC MYA-4576 / FGSC 10136</strain>
    </source>
</reference>